<dbReference type="InterPro" id="IPR015943">
    <property type="entry name" value="WD40/YVTN_repeat-like_dom_sf"/>
</dbReference>
<feature type="region of interest" description="Disordered" evidence="2">
    <location>
        <begin position="260"/>
        <end position="285"/>
    </location>
</feature>
<evidence type="ECO:0008006" key="5">
    <source>
        <dbReference type="Google" id="ProtNLM"/>
    </source>
</evidence>
<dbReference type="InterPro" id="IPR050282">
    <property type="entry name" value="Cycloisomerase_2"/>
</dbReference>
<proteinExistence type="inferred from homology"/>
<dbReference type="HOGENOM" id="CLU_052062_0_0_1"/>
<comment type="similarity">
    <text evidence="1">Belongs to the cycloisomerase 2 family.</text>
</comment>
<evidence type="ECO:0000313" key="4">
    <source>
        <dbReference type="Proteomes" id="UP000054166"/>
    </source>
</evidence>
<evidence type="ECO:0000313" key="3">
    <source>
        <dbReference type="EMBL" id="KIM73526.1"/>
    </source>
</evidence>
<accession>A0A0C3F0N6</accession>
<dbReference type="InParanoid" id="A0A0C3F0N6"/>
<dbReference type="SUPFAM" id="SSF51004">
    <property type="entry name" value="C-terminal (heme d1) domain of cytochrome cd1-nitrite reductase"/>
    <property type="match status" value="1"/>
</dbReference>
<dbReference type="GO" id="GO:0017057">
    <property type="term" value="F:6-phosphogluconolactonase activity"/>
    <property type="evidence" value="ECO:0007669"/>
    <property type="project" value="TreeGrafter"/>
</dbReference>
<name>A0A0C3F0N6_PILCF</name>
<dbReference type="OrthoDB" id="1715191at2759"/>
<keyword evidence="4" id="KW-1185">Reference proteome</keyword>
<dbReference type="InterPro" id="IPR019405">
    <property type="entry name" value="Lactonase_7-beta_prop"/>
</dbReference>
<evidence type="ECO:0000256" key="2">
    <source>
        <dbReference type="SAM" id="MobiDB-lite"/>
    </source>
</evidence>
<dbReference type="PANTHER" id="PTHR30344:SF4">
    <property type="entry name" value="CYCLASE, PUTATIVE (AFU_ORTHOLOGUE AFUA_6G11580)-RELATED"/>
    <property type="match status" value="1"/>
</dbReference>
<sequence>MDGQAVFHATPHQLNATSDPLYHIISGSFRSLSLFLLAFSPFHRTLSLIQRVPAFGPHQYLAKNDRGDRVYATSWAQPPALSSWSIEKSDDHPWSIAHLNTASITATSSYISIPPPYTHLYSAGGPTGEVHAVDPSSGGFGEKVQQILFVPDDELLQADKSRAALRYGSHAVEISSRGQAFIPVLGTNSIRMYNVDHKSGHLSLLSDTKSPREHDGPRHVVISPDGRVLYSVTEHTSFVDVYNVTETTLVHLQSISILPPDSNPSDYRGDTLRLRPPSPKSSSPNHLFATTRGFDTSHKGFIAVFSILPTGLLDAHESKIERWQTPTSGGKANAIELKAKIAEDTIGSDRGAEGVWIALTDDEPDGGGLWILEWDGEGTGGFKIVVEWSSEGGVPMDGASHAIWLD</sequence>
<dbReference type="Proteomes" id="UP000054166">
    <property type="component" value="Unassembled WGS sequence"/>
</dbReference>
<gene>
    <name evidence="3" type="ORF">PILCRDRAFT_15180</name>
</gene>
<evidence type="ECO:0000256" key="1">
    <source>
        <dbReference type="ARBA" id="ARBA00005564"/>
    </source>
</evidence>
<dbReference type="InterPro" id="IPR011048">
    <property type="entry name" value="Haem_d1_sf"/>
</dbReference>
<dbReference type="Gene3D" id="2.130.10.10">
    <property type="entry name" value="YVTN repeat-like/Quinoprotein amine dehydrogenase"/>
    <property type="match status" value="1"/>
</dbReference>
<reference evidence="3 4" key="1">
    <citation type="submission" date="2014-04" db="EMBL/GenBank/DDBJ databases">
        <authorList>
            <consortium name="DOE Joint Genome Institute"/>
            <person name="Kuo A."/>
            <person name="Tarkka M."/>
            <person name="Buscot F."/>
            <person name="Kohler A."/>
            <person name="Nagy L.G."/>
            <person name="Floudas D."/>
            <person name="Copeland A."/>
            <person name="Barry K.W."/>
            <person name="Cichocki N."/>
            <person name="Veneault-Fourrey C."/>
            <person name="LaButti K."/>
            <person name="Lindquist E.A."/>
            <person name="Lipzen A."/>
            <person name="Lundell T."/>
            <person name="Morin E."/>
            <person name="Murat C."/>
            <person name="Sun H."/>
            <person name="Tunlid A."/>
            <person name="Henrissat B."/>
            <person name="Grigoriev I.V."/>
            <person name="Hibbett D.S."/>
            <person name="Martin F."/>
            <person name="Nordberg H.P."/>
            <person name="Cantor M.N."/>
            <person name="Hua S.X."/>
        </authorList>
    </citation>
    <scope>NUCLEOTIDE SEQUENCE [LARGE SCALE GENOMIC DNA]</scope>
    <source>
        <strain evidence="3 4">F 1598</strain>
    </source>
</reference>
<organism evidence="3 4">
    <name type="scientific">Piloderma croceum (strain F 1598)</name>
    <dbReference type="NCBI Taxonomy" id="765440"/>
    <lineage>
        <taxon>Eukaryota</taxon>
        <taxon>Fungi</taxon>
        <taxon>Dikarya</taxon>
        <taxon>Basidiomycota</taxon>
        <taxon>Agaricomycotina</taxon>
        <taxon>Agaricomycetes</taxon>
        <taxon>Agaricomycetidae</taxon>
        <taxon>Atheliales</taxon>
        <taxon>Atheliaceae</taxon>
        <taxon>Piloderma</taxon>
    </lineage>
</organism>
<dbReference type="EMBL" id="KN833080">
    <property type="protein sequence ID" value="KIM73526.1"/>
    <property type="molecule type" value="Genomic_DNA"/>
</dbReference>
<dbReference type="AlphaFoldDB" id="A0A0C3F0N6"/>
<reference evidence="4" key="2">
    <citation type="submission" date="2015-01" db="EMBL/GenBank/DDBJ databases">
        <title>Evolutionary Origins and Diversification of the Mycorrhizal Mutualists.</title>
        <authorList>
            <consortium name="DOE Joint Genome Institute"/>
            <consortium name="Mycorrhizal Genomics Consortium"/>
            <person name="Kohler A."/>
            <person name="Kuo A."/>
            <person name="Nagy L.G."/>
            <person name="Floudas D."/>
            <person name="Copeland A."/>
            <person name="Barry K.W."/>
            <person name="Cichocki N."/>
            <person name="Veneault-Fourrey C."/>
            <person name="LaButti K."/>
            <person name="Lindquist E.A."/>
            <person name="Lipzen A."/>
            <person name="Lundell T."/>
            <person name="Morin E."/>
            <person name="Murat C."/>
            <person name="Riley R."/>
            <person name="Ohm R."/>
            <person name="Sun H."/>
            <person name="Tunlid A."/>
            <person name="Henrissat B."/>
            <person name="Grigoriev I.V."/>
            <person name="Hibbett D.S."/>
            <person name="Martin F."/>
        </authorList>
    </citation>
    <scope>NUCLEOTIDE SEQUENCE [LARGE SCALE GENOMIC DNA]</scope>
    <source>
        <strain evidence="4">F 1598</strain>
    </source>
</reference>
<dbReference type="Pfam" id="PF10282">
    <property type="entry name" value="Lactonase"/>
    <property type="match status" value="1"/>
</dbReference>
<dbReference type="PANTHER" id="PTHR30344">
    <property type="entry name" value="6-PHOSPHOGLUCONOLACTONASE-RELATED"/>
    <property type="match status" value="1"/>
</dbReference>
<protein>
    <recommendedName>
        <fullName evidence="5">3-carboxy-cis,cis-mucoante lactonizing enzyme</fullName>
    </recommendedName>
</protein>